<dbReference type="Pfam" id="PF10945">
    <property type="entry name" value="CBP_BcsR"/>
    <property type="match status" value="1"/>
</dbReference>
<proteinExistence type="predicted"/>
<dbReference type="EMBL" id="JACCAS010000002">
    <property type="protein sequence ID" value="NYH27253.1"/>
    <property type="molecule type" value="Genomic_DNA"/>
</dbReference>
<dbReference type="Proteomes" id="UP000540929">
    <property type="component" value="Unassembled WGS sequence"/>
</dbReference>
<feature type="compositionally biased region" description="Low complexity" evidence="1">
    <location>
        <begin position="240"/>
        <end position="255"/>
    </location>
</feature>
<dbReference type="EMBL" id="JACCAU010000001">
    <property type="protein sequence ID" value="NYH14418.1"/>
    <property type="molecule type" value="Genomic_DNA"/>
</dbReference>
<sequence>MSSSSDIEKLFDHFGGDANAYQEIGRENEARSARTRWPLLVTLDLSQPTIPAIGQRVARAQPQVAATPLAVDPHDATPKDAASVTRAKAPLFTRSHRRDIPPVAVAAAPSTAPRGASRFGELDLPEAVAKIDAVTPATRAAVPVASAPPVAPAVAPVASAPVAAAQFRAPATQPIPPVQPAAQTWARPAAPAAPAAPPSILGKLFTPEPAATPPQPAASQAAAVPLHSVFDRLRGTPAQTAAAPLSATGAAAPAPSNSWLVNGPRRS</sequence>
<protein>
    <recommendedName>
        <fullName evidence="6">Cellulose biosynthesis protein BcsR</fullName>
    </recommendedName>
</protein>
<keyword evidence="4" id="KW-1185">Reference proteome</keyword>
<dbReference type="Proteomes" id="UP000572540">
    <property type="component" value="Unassembled WGS sequence"/>
</dbReference>
<name>A0A7Y9WVL8_9BURK</name>
<accession>A0A7Y9WVL8</accession>
<feature type="region of interest" description="Disordered" evidence="1">
    <location>
        <begin position="71"/>
        <end position="95"/>
    </location>
</feature>
<evidence type="ECO:0000313" key="4">
    <source>
        <dbReference type="Proteomes" id="UP000540929"/>
    </source>
</evidence>
<evidence type="ECO:0008006" key="6">
    <source>
        <dbReference type="Google" id="ProtNLM"/>
    </source>
</evidence>
<evidence type="ECO:0000313" key="2">
    <source>
        <dbReference type="EMBL" id="NYH14418.1"/>
    </source>
</evidence>
<dbReference type="InterPro" id="IPR024487">
    <property type="entry name" value="CBP_BcsR"/>
</dbReference>
<comment type="caution">
    <text evidence="3">The sequence shown here is derived from an EMBL/GenBank/DDBJ whole genome shotgun (WGS) entry which is preliminary data.</text>
</comment>
<evidence type="ECO:0000256" key="1">
    <source>
        <dbReference type="SAM" id="MobiDB-lite"/>
    </source>
</evidence>
<dbReference type="NCBIfam" id="NF040718">
    <property type="entry name" value="BcsP_of_Ic"/>
    <property type="match status" value="1"/>
</dbReference>
<feature type="region of interest" description="Disordered" evidence="1">
    <location>
        <begin position="240"/>
        <end position="267"/>
    </location>
</feature>
<reference evidence="4 5" key="1">
    <citation type="submission" date="2020-07" db="EMBL/GenBank/DDBJ databases">
        <title>Exploring microbial biodiversity for novel pathways involved in the catabolism of aromatic compounds derived from lignin.</title>
        <authorList>
            <person name="Elkins J."/>
        </authorList>
    </citation>
    <scope>NUCLEOTIDE SEQUENCE [LARGE SCALE GENOMIC DNA]</scope>
    <source>
        <strain evidence="2 5">H2C3B</strain>
        <strain evidence="3 4">H2C3C</strain>
    </source>
</reference>
<evidence type="ECO:0000313" key="3">
    <source>
        <dbReference type="EMBL" id="NYH27253.1"/>
    </source>
</evidence>
<gene>
    <name evidence="3" type="ORF">GGD40_006824</name>
    <name evidence="2" type="ORF">GGD41_001646</name>
</gene>
<organism evidence="3 4">
    <name type="scientific">Paraburkholderia bryophila</name>
    <dbReference type="NCBI Taxonomy" id="420952"/>
    <lineage>
        <taxon>Bacteria</taxon>
        <taxon>Pseudomonadati</taxon>
        <taxon>Pseudomonadota</taxon>
        <taxon>Betaproteobacteria</taxon>
        <taxon>Burkholderiales</taxon>
        <taxon>Burkholderiaceae</taxon>
        <taxon>Paraburkholderia</taxon>
    </lineage>
</organism>
<evidence type="ECO:0000313" key="5">
    <source>
        <dbReference type="Proteomes" id="UP000572540"/>
    </source>
</evidence>
<dbReference type="AlphaFoldDB" id="A0A7Y9WVL8"/>
<dbReference type="RefSeq" id="WP_179709734.1">
    <property type="nucleotide sequence ID" value="NZ_JACCAS010000002.1"/>
</dbReference>